<dbReference type="AlphaFoldDB" id="A0A9N8ZIK0"/>
<keyword evidence="4" id="KW-0539">Nucleus</keyword>
<dbReference type="GO" id="GO:0030688">
    <property type="term" value="C:preribosome, small subunit precursor"/>
    <property type="evidence" value="ECO:0007669"/>
    <property type="project" value="InterPro"/>
</dbReference>
<dbReference type="Proteomes" id="UP000789572">
    <property type="component" value="Unassembled WGS sequence"/>
</dbReference>
<organism evidence="6 7">
    <name type="scientific">Paraglomus occultum</name>
    <dbReference type="NCBI Taxonomy" id="144539"/>
    <lineage>
        <taxon>Eukaryota</taxon>
        <taxon>Fungi</taxon>
        <taxon>Fungi incertae sedis</taxon>
        <taxon>Mucoromycota</taxon>
        <taxon>Glomeromycotina</taxon>
        <taxon>Glomeromycetes</taxon>
        <taxon>Paraglomerales</taxon>
        <taxon>Paraglomeraceae</taxon>
        <taxon>Paraglomus</taxon>
    </lineage>
</organism>
<comment type="similarity">
    <text evidence="2">Belongs to the SLX9 family.</text>
</comment>
<evidence type="ECO:0000256" key="4">
    <source>
        <dbReference type="ARBA" id="ARBA00023242"/>
    </source>
</evidence>
<evidence type="ECO:0000256" key="3">
    <source>
        <dbReference type="ARBA" id="ARBA00021321"/>
    </source>
</evidence>
<evidence type="ECO:0000256" key="5">
    <source>
        <dbReference type="SAM" id="MobiDB-lite"/>
    </source>
</evidence>
<sequence length="164" mass="18692">MLPKVRRERNKLHHRPFAVPRNEVLERVTPGSATDQNEPDLLQKNARSMLFGPFQQSKKAKLKERHEKWIEIDLSSFNEILSNVPDNTNADAKSKDVEASKSPNPKGNKAGKRAAVAEMQRFREVLRHPAFKADALSTIQTHMKNTLQMKQNTVETHGKTMDVD</sequence>
<reference evidence="6" key="1">
    <citation type="submission" date="2021-06" db="EMBL/GenBank/DDBJ databases">
        <authorList>
            <person name="Kallberg Y."/>
            <person name="Tangrot J."/>
            <person name="Rosling A."/>
        </authorList>
    </citation>
    <scope>NUCLEOTIDE SEQUENCE</scope>
    <source>
        <strain evidence="6">IA702</strain>
    </source>
</reference>
<dbReference type="PANTHER" id="PTHR31109">
    <property type="entry name" value="PROTEIN FAM207A"/>
    <property type="match status" value="1"/>
</dbReference>
<name>A0A9N8ZIK0_9GLOM</name>
<evidence type="ECO:0000313" key="6">
    <source>
        <dbReference type="EMBL" id="CAG8496749.1"/>
    </source>
</evidence>
<feature type="region of interest" description="Disordered" evidence="5">
    <location>
        <begin position="1"/>
        <end position="39"/>
    </location>
</feature>
<dbReference type="OrthoDB" id="18703at2759"/>
<dbReference type="InterPro" id="IPR028160">
    <property type="entry name" value="Slx9-like"/>
</dbReference>
<evidence type="ECO:0000313" key="7">
    <source>
        <dbReference type="Proteomes" id="UP000789572"/>
    </source>
</evidence>
<gene>
    <name evidence="6" type="ORF">POCULU_LOCUS2361</name>
</gene>
<dbReference type="GO" id="GO:0030686">
    <property type="term" value="C:90S preribosome"/>
    <property type="evidence" value="ECO:0007669"/>
    <property type="project" value="InterPro"/>
</dbReference>
<evidence type="ECO:0000256" key="2">
    <source>
        <dbReference type="ARBA" id="ARBA00011022"/>
    </source>
</evidence>
<evidence type="ECO:0000256" key="1">
    <source>
        <dbReference type="ARBA" id="ARBA00004604"/>
    </source>
</evidence>
<comment type="subcellular location">
    <subcellularLocation>
        <location evidence="1">Nucleus</location>
        <location evidence="1">Nucleolus</location>
    </subcellularLocation>
</comment>
<keyword evidence="7" id="KW-1185">Reference proteome</keyword>
<accession>A0A9N8ZIK0</accession>
<dbReference type="EMBL" id="CAJVPJ010000216">
    <property type="protein sequence ID" value="CAG8496749.1"/>
    <property type="molecule type" value="Genomic_DNA"/>
</dbReference>
<dbReference type="Pfam" id="PF15341">
    <property type="entry name" value="SLX9"/>
    <property type="match status" value="1"/>
</dbReference>
<dbReference type="PANTHER" id="PTHR31109:SF2">
    <property type="entry name" value="RIBOSOME BIOGENESIS PROTEIN SLX9 HOMOLOG"/>
    <property type="match status" value="1"/>
</dbReference>
<feature type="compositionally biased region" description="Basic residues" evidence="5">
    <location>
        <begin position="1"/>
        <end position="16"/>
    </location>
</feature>
<feature type="region of interest" description="Disordered" evidence="5">
    <location>
        <begin position="81"/>
        <end position="113"/>
    </location>
</feature>
<protein>
    <recommendedName>
        <fullName evidence="3">Ribosome biogenesis protein SLX9</fullName>
    </recommendedName>
</protein>
<feature type="compositionally biased region" description="Polar residues" evidence="5">
    <location>
        <begin position="81"/>
        <end position="91"/>
    </location>
</feature>
<comment type="caution">
    <text evidence="6">The sequence shown here is derived from an EMBL/GenBank/DDBJ whole genome shotgun (WGS) entry which is preliminary data.</text>
</comment>
<dbReference type="GO" id="GO:0000462">
    <property type="term" value="P:maturation of SSU-rRNA from tricistronic rRNA transcript (SSU-rRNA, 5.8S rRNA, LSU-rRNA)"/>
    <property type="evidence" value="ECO:0007669"/>
    <property type="project" value="InterPro"/>
</dbReference>
<proteinExistence type="inferred from homology"/>
<dbReference type="GO" id="GO:0005730">
    <property type="term" value="C:nucleolus"/>
    <property type="evidence" value="ECO:0007669"/>
    <property type="project" value="UniProtKB-SubCell"/>
</dbReference>